<dbReference type="RefSeq" id="WP_026737508.1">
    <property type="nucleotide sequence ID" value="NZ_AP019822.1"/>
</dbReference>
<comment type="subcellular location">
    <subcellularLocation>
        <location evidence="1">Membrane</location>
        <topology evidence="1">Multi-pass membrane protein</topology>
    </subcellularLocation>
</comment>
<evidence type="ECO:0000313" key="7">
    <source>
        <dbReference type="Proteomes" id="UP000321606"/>
    </source>
</evidence>
<evidence type="ECO:0000256" key="3">
    <source>
        <dbReference type="ARBA" id="ARBA00022989"/>
    </source>
</evidence>
<dbReference type="AlphaFoldDB" id="A0A510JAL2"/>
<proteinExistence type="predicted"/>
<dbReference type="KEGG" id="lgo:JCM16774_1048"/>
<keyword evidence="2 5" id="KW-0812">Transmembrane</keyword>
<evidence type="ECO:0000256" key="2">
    <source>
        <dbReference type="ARBA" id="ARBA00022692"/>
    </source>
</evidence>
<accession>A0A510JAL2</accession>
<name>A0A510JAL2_9FUSO</name>
<sequence length="120" mass="13175">MSSNIKEQASIGGLRANAAAALINLSFFLPGLGFLISLLALILETKNQFVRTYAKQTLALGMLLFVSVFLNVFIFIGNAAFVIITFVLSIVQIIAIIKSFLGQEFEIPYIKKVSELLFVD</sequence>
<dbReference type="Pfam" id="PF09685">
    <property type="entry name" value="MamF_MmsF"/>
    <property type="match status" value="1"/>
</dbReference>
<protein>
    <recommendedName>
        <fullName evidence="8">Chloroplast import component protein (Tic20)</fullName>
    </recommendedName>
</protein>
<dbReference type="InterPro" id="IPR019109">
    <property type="entry name" value="MamF_MmsF"/>
</dbReference>
<feature type="transmembrane region" description="Helical" evidence="5">
    <location>
        <begin position="20"/>
        <end position="45"/>
    </location>
</feature>
<evidence type="ECO:0000256" key="5">
    <source>
        <dbReference type="SAM" id="Phobius"/>
    </source>
</evidence>
<dbReference type="OrthoDB" id="95707at2"/>
<evidence type="ECO:0000256" key="4">
    <source>
        <dbReference type="ARBA" id="ARBA00023136"/>
    </source>
</evidence>
<evidence type="ECO:0000313" key="6">
    <source>
        <dbReference type="EMBL" id="BBM36116.1"/>
    </source>
</evidence>
<keyword evidence="3 5" id="KW-1133">Transmembrane helix</keyword>
<feature type="transmembrane region" description="Helical" evidence="5">
    <location>
        <begin position="82"/>
        <end position="101"/>
    </location>
</feature>
<evidence type="ECO:0008006" key="8">
    <source>
        <dbReference type="Google" id="ProtNLM"/>
    </source>
</evidence>
<gene>
    <name evidence="6" type="ORF">JCM16774_1048</name>
</gene>
<dbReference type="Proteomes" id="UP000321606">
    <property type="component" value="Chromosome"/>
</dbReference>
<organism evidence="6 7">
    <name type="scientific">Pseudoleptotrichia goodfellowii</name>
    <dbReference type="NCBI Taxonomy" id="157692"/>
    <lineage>
        <taxon>Bacteria</taxon>
        <taxon>Fusobacteriati</taxon>
        <taxon>Fusobacteriota</taxon>
        <taxon>Fusobacteriia</taxon>
        <taxon>Fusobacteriales</taxon>
        <taxon>Leptotrichiaceae</taxon>
        <taxon>Pseudoleptotrichia</taxon>
    </lineage>
</organism>
<reference evidence="6 7" key="1">
    <citation type="submission" date="2019-07" db="EMBL/GenBank/DDBJ databases">
        <title>Complete Genome Sequence of Leptotrichia goodfellowii Strain JCM 16774.</title>
        <authorList>
            <person name="Watanabe S."/>
            <person name="Cui L."/>
        </authorList>
    </citation>
    <scope>NUCLEOTIDE SEQUENCE [LARGE SCALE GENOMIC DNA]</scope>
    <source>
        <strain evidence="6 7">JCM16774</strain>
    </source>
</reference>
<keyword evidence="4 5" id="KW-0472">Membrane</keyword>
<feature type="transmembrane region" description="Helical" evidence="5">
    <location>
        <begin position="57"/>
        <end position="76"/>
    </location>
</feature>
<dbReference type="EMBL" id="AP019822">
    <property type="protein sequence ID" value="BBM36116.1"/>
    <property type="molecule type" value="Genomic_DNA"/>
</dbReference>
<evidence type="ECO:0000256" key="1">
    <source>
        <dbReference type="ARBA" id="ARBA00004141"/>
    </source>
</evidence>